<proteinExistence type="predicted"/>
<dbReference type="PANTHER" id="PTHR10841">
    <property type="entry name" value="SYNAPSIN"/>
    <property type="match status" value="1"/>
</dbReference>
<dbReference type="OrthoDB" id="10249572at2759"/>
<dbReference type="Proteomes" id="UP000023152">
    <property type="component" value="Unassembled WGS sequence"/>
</dbReference>
<keyword evidence="3" id="KW-1185">Reference proteome</keyword>
<dbReference type="EMBL" id="ASPP01021226">
    <property type="protein sequence ID" value="ETO12670.1"/>
    <property type="molecule type" value="Genomic_DNA"/>
</dbReference>
<gene>
    <name evidence="2" type="ORF">RFI_24705</name>
</gene>
<comment type="caution">
    <text evidence="2">The sequence shown here is derived from an EMBL/GenBank/DDBJ whole genome shotgun (WGS) entry which is preliminary data.</text>
</comment>
<feature type="domain" description="Synapsin ATP-binding" evidence="1">
    <location>
        <begin position="12"/>
        <end position="111"/>
    </location>
</feature>
<dbReference type="InterPro" id="IPR020898">
    <property type="entry name" value="Synapsin_ATP-bd_dom"/>
</dbReference>
<dbReference type="PANTHER" id="PTHR10841:SF17">
    <property type="entry name" value="SYNAPSIN"/>
    <property type="match status" value="1"/>
</dbReference>
<evidence type="ECO:0000259" key="1">
    <source>
        <dbReference type="Pfam" id="PF02750"/>
    </source>
</evidence>
<dbReference type="SUPFAM" id="SSF56059">
    <property type="entry name" value="Glutathione synthetase ATP-binding domain-like"/>
    <property type="match status" value="1"/>
</dbReference>
<evidence type="ECO:0000313" key="3">
    <source>
        <dbReference type="Proteomes" id="UP000023152"/>
    </source>
</evidence>
<dbReference type="Gene3D" id="3.30.470.20">
    <property type="entry name" value="ATP-grasp fold, B domain"/>
    <property type="match status" value="1"/>
</dbReference>
<dbReference type="Pfam" id="PF02750">
    <property type="entry name" value="Synapsin_C"/>
    <property type="match status" value="1"/>
</dbReference>
<evidence type="ECO:0000313" key="2">
    <source>
        <dbReference type="EMBL" id="ETO12670.1"/>
    </source>
</evidence>
<dbReference type="AlphaFoldDB" id="X6MHX8"/>
<protein>
    <submittedName>
        <fullName evidence="2">Synapsin-1</fullName>
    </submittedName>
</protein>
<reference evidence="2 3" key="1">
    <citation type="journal article" date="2013" name="Curr. Biol.">
        <title>The Genome of the Foraminiferan Reticulomyxa filosa.</title>
        <authorList>
            <person name="Glockner G."/>
            <person name="Hulsmann N."/>
            <person name="Schleicher M."/>
            <person name="Noegel A.A."/>
            <person name="Eichinger L."/>
            <person name="Gallinger C."/>
            <person name="Pawlowski J."/>
            <person name="Sierra R."/>
            <person name="Euteneuer U."/>
            <person name="Pillet L."/>
            <person name="Moustafa A."/>
            <person name="Platzer M."/>
            <person name="Groth M."/>
            <person name="Szafranski K."/>
            <person name="Schliwa M."/>
        </authorList>
    </citation>
    <scope>NUCLEOTIDE SEQUENCE [LARGE SCALE GENOMIC DNA]</scope>
</reference>
<accession>X6MHX8</accession>
<organism evidence="2 3">
    <name type="scientific">Reticulomyxa filosa</name>
    <dbReference type="NCBI Taxonomy" id="46433"/>
    <lineage>
        <taxon>Eukaryota</taxon>
        <taxon>Sar</taxon>
        <taxon>Rhizaria</taxon>
        <taxon>Retaria</taxon>
        <taxon>Foraminifera</taxon>
        <taxon>Monothalamids</taxon>
        <taxon>Reticulomyxidae</taxon>
        <taxon>Reticulomyxa</taxon>
    </lineage>
</organism>
<sequence length="134" mass="15371">MYIRMYTFLTQGNHNLRIQKIGKHYRVLKRVGEEKNDTENVVTQELELSARYKFWADVCAQCFGGLDIVNVDVLVNSEGKEYILKFDGVGAFGKPDEDNLVLKEFIIEKLNDHFLKQPVTSNNSGSLLLDETKI</sequence>
<name>X6MHX8_RETFI</name>